<name>A0ABM0N063_SACKO</name>
<sequence length="104" mass="11822">MASSRPMERVVVKTERTGPFECYIQGDRSAKQLCVTWHDIGLNYLSFHKFTQHPDMLNVAHKMCFVHINAPGQEPDAGNLPDDFRYPSIQEFSDEVDPILDALG</sequence>
<organism evidence="2 3">
    <name type="scientific">Saccoglossus kowalevskii</name>
    <name type="common">Acorn worm</name>
    <dbReference type="NCBI Taxonomy" id="10224"/>
    <lineage>
        <taxon>Eukaryota</taxon>
        <taxon>Metazoa</taxon>
        <taxon>Hemichordata</taxon>
        <taxon>Enteropneusta</taxon>
        <taxon>Harrimaniidae</taxon>
        <taxon>Saccoglossus</taxon>
    </lineage>
</organism>
<dbReference type="Pfam" id="PF03096">
    <property type="entry name" value="Ndr"/>
    <property type="match status" value="1"/>
</dbReference>
<accession>A0ABM0N063</accession>
<evidence type="ECO:0000313" key="2">
    <source>
        <dbReference type="Proteomes" id="UP000694865"/>
    </source>
</evidence>
<comment type="similarity">
    <text evidence="1">Belongs to the NDRG family.</text>
</comment>
<protein>
    <submittedName>
        <fullName evidence="3">Uncharacterized protein ZK1073.1-like</fullName>
    </submittedName>
</protein>
<dbReference type="Gene3D" id="3.40.50.1820">
    <property type="entry name" value="alpha/beta hydrolase"/>
    <property type="match status" value="1"/>
</dbReference>
<dbReference type="RefSeq" id="XP_006825654.1">
    <property type="nucleotide sequence ID" value="XM_006825591.1"/>
</dbReference>
<dbReference type="PANTHER" id="PTHR11034">
    <property type="entry name" value="N-MYC DOWNSTREAM REGULATED"/>
    <property type="match status" value="1"/>
</dbReference>
<dbReference type="Proteomes" id="UP000694865">
    <property type="component" value="Unplaced"/>
</dbReference>
<gene>
    <name evidence="3" type="primary">LOC102805570</name>
</gene>
<keyword evidence="2" id="KW-1185">Reference proteome</keyword>
<evidence type="ECO:0000256" key="1">
    <source>
        <dbReference type="ARBA" id="ARBA00005598"/>
    </source>
</evidence>
<proteinExistence type="inferred from homology"/>
<evidence type="ECO:0000313" key="3">
    <source>
        <dbReference type="RefSeq" id="XP_006825654.1"/>
    </source>
</evidence>
<reference evidence="3" key="1">
    <citation type="submission" date="2025-08" db="UniProtKB">
        <authorList>
            <consortium name="RefSeq"/>
        </authorList>
    </citation>
    <scope>IDENTIFICATION</scope>
    <source>
        <tissue evidence="3">Testes</tissue>
    </source>
</reference>
<dbReference type="InterPro" id="IPR029058">
    <property type="entry name" value="AB_hydrolase_fold"/>
</dbReference>
<dbReference type="InterPro" id="IPR004142">
    <property type="entry name" value="NDRG"/>
</dbReference>
<dbReference type="GeneID" id="102805570"/>